<dbReference type="EMBL" id="BJXJ01000021">
    <property type="protein sequence ID" value="GEM76169.1"/>
    <property type="molecule type" value="Genomic_DNA"/>
</dbReference>
<name>A0A511QFT4_9VIBR</name>
<organism evidence="1 2">
    <name type="scientific">Vibrio sagamiensis NBRC 104589</name>
    <dbReference type="NCBI Taxonomy" id="1219064"/>
    <lineage>
        <taxon>Bacteria</taxon>
        <taxon>Pseudomonadati</taxon>
        <taxon>Pseudomonadota</taxon>
        <taxon>Gammaproteobacteria</taxon>
        <taxon>Vibrionales</taxon>
        <taxon>Vibrionaceae</taxon>
        <taxon>Vibrio</taxon>
    </lineage>
</organism>
<evidence type="ECO:0008006" key="3">
    <source>
        <dbReference type="Google" id="ProtNLM"/>
    </source>
</evidence>
<dbReference type="Proteomes" id="UP000321922">
    <property type="component" value="Unassembled WGS sequence"/>
</dbReference>
<proteinExistence type="predicted"/>
<gene>
    <name evidence="1" type="ORF">VSA01S_22810</name>
</gene>
<keyword evidence="2" id="KW-1185">Reference proteome</keyword>
<evidence type="ECO:0000313" key="1">
    <source>
        <dbReference type="EMBL" id="GEM76169.1"/>
    </source>
</evidence>
<dbReference type="Pfam" id="PF03382">
    <property type="entry name" value="DUF285"/>
    <property type="match status" value="1"/>
</dbReference>
<protein>
    <recommendedName>
        <fullName evidence="3">BspA family leucine-rich repeat surface protein</fullName>
    </recommendedName>
</protein>
<dbReference type="InterPro" id="IPR005046">
    <property type="entry name" value="DUF285"/>
</dbReference>
<accession>A0A511QFT4</accession>
<sequence length="70" mass="7851">MSRICGERGSFNADISDWDISNAYSMGLTSYGAEVFNHALTNWNVRNVIDHYEFAEDSALSEAQLPFSID</sequence>
<evidence type="ECO:0000313" key="2">
    <source>
        <dbReference type="Proteomes" id="UP000321922"/>
    </source>
</evidence>
<comment type="caution">
    <text evidence="1">The sequence shown here is derived from an EMBL/GenBank/DDBJ whole genome shotgun (WGS) entry which is preliminary data.</text>
</comment>
<reference evidence="1 2" key="1">
    <citation type="submission" date="2019-07" db="EMBL/GenBank/DDBJ databases">
        <title>Whole genome shotgun sequence of Vibrio sagamiensis NBRC 104589.</title>
        <authorList>
            <person name="Hosoyama A."/>
            <person name="Uohara A."/>
            <person name="Ohji S."/>
            <person name="Ichikawa N."/>
        </authorList>
    </citation>
    <scope>NUCLEOTIDE SEQUENCE [LARGE SCALE GENOMIC DNA]</scope>
    <source>
        <strain evidence="1 2">NBRC 104589</strain>
    </source>
</reference>
<dbReference type="AlphaFoldDB" id="A0A511QFT4"/>